<dbReference type="EMBL" id="BPLR01018266">
    <property type="protein sequence ID" value="GIY98188.1"/>
    <property type="molecule type" value="Genomic_DNA"/>
</dbReference>
<dbReference type="AlphaFoldDB" id="A0AAV4XUA8"/>
<evidence type="ECO:0000313" key="1">
    <source>
        <dbReference type="EMBL" id="GIY98188.1"/>
    </source>
</evidence>
<dbReference type="Proteomes" id="UP001054945">
    <property type="component" value="Unassembled WGS sequence"/>
</dbReference>
<accession>A0AAV4XUA8</accession>
<keyword evidence="2" id="KW-1185">Reference proteome</keyword>
<proteinExistence type="predicted"/>
<reference evidence="1 2" key="1">
    <citation type="submission" date="2021-06" db="EMBL/GenBank/DDBJ databases">
        <title>Caerostris extrusa draft genome.</title>
        <authorList>
            <person name="Kono N."/>
            <person name="Arakawa K."/>
        </authorList>
    </citation>
    <scope>NUCLEOTIDE SEQUENCE [LARGE SCALE GENOMIC DNA]</scope>
</reference>
<gene>
    <name evidence="1" type="ORF">CEXT_186321</name>
</gene>
<evidence type="ECO:0000313" key="2">
    <source>
        <dbReference type="Proteomes" id="UP001054945"/>
    </source>
</evidence>
<name>A0AAV4XUA8_CAEEX</name>
<organism evidence="1 2">
    <name type="scientific">Caerostris extrusa</name>
    <name type="common">Bark spider</name>
    <name type="synonym">Caerostris bankana</name>
    <dbReference type="NCBI Taxonomy" id="172846"/>
    <lineage>
        <taxon>Eukaryota</taxon>
        <taxon>Metazoa</taxon>
        <taxon>Ecdysozoa</taxon>
        <taxon>Arthropoda</taxon>
        <taxon>Chelicerata</taxon>
        <taxon>Arachnida</taxon>
        <taxon>Araneae</taxon>
        <taxon>Araneomorphae</taxon>
        <taxon>Entelegynae</taxon>
        <taxon>Araneoidea</taxon>
        <taxon>Araneidae</taxon>
        <taxon>Caerostris</taxon>
    </lineage>
</organism>
<sequence>MFNYFAVTMPPGKKRDINYLGSDPALSPPYILDLAPAYRGLCFGHCVRIRACGVDEIFFCGGFTRLRYAPAQKKLGRRILSEEGESYF</sequence>
<comment type="caution">
    <text evidence="1">The sequence shown here is derived from an EMBL/GenBank/DDBJ whole genome shotgun (WGS) entry which is preliminary data.</text>
</comment>
<protein>
    <submittedName>
        <fullName evidence="1">Uncharacterized protein</fullName>
    </submittedName>
</protein>